<dbReference type="PIRSF" id="PIRSF026166">
    <property type="entry name" value="UCP026166"/>
    <property type="match status" value="1"/>
</dbReference>
<dbReference type="GO" id="GO:0005886">
    <property type="term" value="C:plasma membrane"/>
    <property type="evidence" value="ECO:0007669"/>
    <property type="project" value="TreeGrafter"/>
</dbReference>
<dbReference type="InterPro" id="IPR016833">
    <property type="entry name" value="Put_Na-Bile_cotransptr"/>
</dbReference>
<keyword evidence="1" id="KW-0812">Transmembrane</keyword>
<dbReference type="RefSeq" id="WP_407050792.1">
    <property type="nucleotide sequence ID" value="NZ_CP158568.1"/>
</dbReference>
<proteinExistence type="predicted"/>
<dbReference type="InterPro" id="IPR038770">
    <property type="entry name" value="Na+/solute_symporter_sf"/>
</dbReference>
<keyword evidence="1" id="KW-1133">Transmembrane helix</keyword>
<evidence type="ECO:0000256" key="1">
    <source>
        <dbReference type="SAM" id="Phobius"/>
    </source>
</evidence>
<feature type="transmembrane region" description="Helical" evidence="1">
    <location>
        <begin position="203"/>
        <end position="224"/>
    </location>
</feature>
<name>A0AAU7XCL7_9HYPH</name>
<dbReference type="AlphaFoldDB" id="A0AAU7XCL7"/>
<sequence>MSLARFLPDRFTTFLIATVILASVLPAKGEAVPVLAVVTDIAIAFMFFLYGTRLATKAVIEGMAHWRFHLVVLAATFVMFPLIGVAVTKLPTWLLPAPLALGLLYLCLLPSTIQSSLAFTSIAGGNVAAAMVAATLSSLLGTVLTPLLVAWLASAHGSVATADAIREIVKLLLIPFVLGQLARPFIGGFVARHKQILGATDRGSILLVVYGAFSHAVVAGIWQALPPSGLLFMVVIEAVILGFALVTTRFVARRLGFDRADTIAIVFCGSKKSLASGVPMAGVLFAGPDLGMVLLPVMLFHQMQLMVCAVLARRWGAESAALAAGAPTPVPAKA</sequence>
<accession>A0AAU7XCL7</accession>
<gene>
    <name evidence="2" type="ORF">ABS361_05340</name>
</gene>
<organism evidence="2">
    <name type="scientific">Methyloraptor flagellatus</name>
    <dbReference type="NCBI Taxonomy" id="3162530"/>
    <lineage>
        <taxon>Bacteria</taxon>
        <taxon>Pseudomonadati</taxon>
        <taxon>Pseudomonadota</taxon>
        <taxon>Alphaproteobacteria</taxon>
        <taxon>Hyphomicrobiales</taxon>
        <taxon>Ancalomicrobiaceae</taxon>
        <taxon>Methyloraptor</taxon>
    </lineage>
</organism>
<dbReference type="Gene3D" id="1.20.1530.20">
    <property type="match status" value="1"/>
</dbReference>
<feature type="transmembrane region" description="Helical" evidence="1">
    <location>
        <begin position="125"/>
        <end position="152"/>
    </location>
</feature>
<protein>
    <submittedName>
        <fullName evidence="2">Bile acid:sodium symporter family protein</fullName>
    </submittedName>
</protein>
<feature type="transmembrane region" description="Helical" evidence="1">
    <location>
        <begin position="263"/>
        <end position="287"/>
    </location>
</feature>
<reference evidence="2" key="1">
    <citation type="submission" date="2024-06" db="EMBL/GenBank/DDBJ databases">
        <title>Methylostella associata gen. nov., sp. nov., a novel Ancalomicrobiaceae-affiliated facultatively methylotrophic bacteria that feed on methanotrophs of the genus Methylococcus.</title>
        <authorList>
            <person name="Saltykova V."/>
            <person name="Danilova O.V."/>
            <person name="Oshkin I.Y."/>
            <person name="Belova S.E."/>
            <person name="Pimenov N.V."/>
            <person name="Dedysh S.N."/>
        </authorList>
    </citation>
    <scope>NUCLEOTIDE SEQUENCE</scope>
    <source>
        <strain evidence="2">S20</strain>
    </source>
</reference>
<dbReference type="Pfam" id="PF13593">
    <property type="entry name" value="SBF_like"/>
    <property type="match status" value="1"/>
</dbReference>
<feature type="transmembrane region" description="Helical" evidence="1">
    <location>
        <begin position="68"/>
        <end position="87"/>
    </location>
</feature>
<feature type="transmembrane region" description="Helical" evidence="1">
    <location>
        <begin position="230"/>
        <end position="251"/>
    </location>
</feature>
<feature type="transmembrane region" description="Helical" evidence="1">
    <location>
        <begin position="172"/>
        <end position="191"/>
    </location>
</feature>
<keyword evidence="1" id="KW-0472">Membrane</keyword>
<dbReference type="EMBL" id="CP158568">
    <property type="protein sequence ID" value="XBY45698.1"/>
    <property type="molecule type" value="Genomic_DNA"/>
</dbReference>
<dbReference type="PANTHER" id="PTHR18640">
    <property type="entry name" value="SOLUTE CARRIER FAMILY 10 MEMBER 7"/>
    <property type="match status" value="1"/>
</dbReference>
<feature type="transmembrane region" description="Helical" evidence="1">
    <location>
        <begin position="36"/>
        <end position="56"/>
    </location>
</feature>
<dbReference type="PANTHER" id="PTHR18640:SF5">
    <property type="entry name" value="SODIUM_BILE ACID COTRANSPORTER 7"/>
    <property type="match status" value="1"/>
</dbReference>
<dbReference type="KEGG" id="mflg:ABS361_05340"/>
<feature type="transmembrane region" description="Helical" evidence="1">
    <location>
        <begin position="93"/>
        <end position="113"/>
    </location>
</feature>
<evidence type="ECO:0000313" key="2">
    <source>
        <dbReference type="EMBL" id="XBY45698.1"/>
    </source>
</evidence>